<dbReference type="AlphaFoldDB" id="A0A346PL28"/>
<organism evidence="2 3">
    <name type="scientific">Natrarchaeobaculum sulfurireducens</name>
    <dbReference type="NCBI Taxonomy" id="2044521"/>
    <lineage>
        <taxon>Archaea</taxon>
        <taxon>Methanobacteriati</taxon>
        <taxon>Methanobacteriota</taxon>
        <taxon>Stenosarchaea group</taxon>
        <taxon>Halobacteria</taxon>
        <taxon>Halobacteriales</taxon>
        <taxon>Natrialbaceae</taxon>
        <taxon>Natrarchaeobaculum</taxon>
    </lineage>
</organism>
<dbReference type="KEGG" id="nag:AArcMg_0200"/>
<feature type="transmembrane region" description="Helical" evidence="1">
    <location>
        <begin position="54"/>
        <end position="72"/>
    </location>
</feature>
<protein>
    <submittedName>
        <fullName evidence="2">Uncharacterized protein</fullName>
    </submittedName>
</protein>
<feature type="transmembrane region" description="Helical" evidence="1">
    <location>
        <begin position="148"/>
        <end position="169"/>
    </location>
</feature>
<dbReference type="Proteomes" id="UP000258613">
    <property type="component" value="Chromosome"/>
</dbReference>
<keyword evidence="1" id="KW-0812">Transmembrane</keyword>
<evidence type="ECO:0000256" key="1">
    <source>
        <dbReference type="SAM" id="Phobius"/>
    </source>
</evidence>
<keyword evidence="3" id="KW-1185">Reference proteome</keyword>
<dbReference type="GeneID" id="37640685"/>
<dbReference type="OrthoDB" id="205998at2157"/>
<gene>
    <name evidence="2" type="ORF">AArcMg_0200</name>
</gene>
<feature type="transmembrane region" description="Helical" evidence="1">
    <location>
        <begin position="115"/>
        <end position="136"/>
    </location>
</feature>
<keyword evidence="1" id="KW-0472">Membrane</keyword>
<keyword evidence="1" id="KW-1133">Transmembrane helix</keyword>
<evidence type="ECO:0000313" key="3">
    <source>
        <dbReference type="Proteomes" id="UP000258613"/>
    </source>
</evidence>
<dbReference type="RefSeq" id="WP_117367083.1">
    <property type="nucleotide sequence ID" value="NZ_CP027033.1"/>
</dbReference>
<sequence>MAESRRPSLHSAAGNLSRTLGTLVAVCWLVLASSVALARTTDGSVVAESLPLELFWAVAFVLAAVGAMWLVGGGYDRIGADPTGVWSFVWLAIFLLPLAFVPLRVAVGFVDPTGSLLDTVFVVAVTVVAGWLAFYGGLERLSLTLDDVVRVVVFVVALGSISLAAIFLFDVDWVARPPIAVVVALTIQAAACWLGLSRELP</sequence>
<feature type="transmembrane region" description="Helical" evidence="1">
    <location>
        <begin position="175"/>
        <end position="196"/>
    </location>
</feature>
<proteinExistence type="predicted"/>
<evidence type="ECO:0000313" key="2">
    <source>
        <dbReference type="EMBL" id="AXR80223.1"/>
    </source>
</evidence>
<feature type="transmembrane region" description="Helical" evidence="1">
    <location>
        <begin position="84"/>
        <end position="103"/>
    </location>
</feature>
<reference evidence="3" key="1">
    <citation type="submission" date="2018-02" db="EMBL/GenBank/DDBJ databases">
        <title>Phenotypic and genomic properties of facultatively anaerobic sulfur-reducing natronoarchaea from hypersaline soda lakes.</title>
        <authorList>
            <person name="Sorokin D.Y."/>
            <person name="Kublanov I.V."/>
            <person name="Roman P."/>
            <person name="Sinninghe Damste J.S."/>
            <person name="Golyshin P.N."/>
            <person name="Rojo D."/>
            <person name="Ciordia S."/>
            <person name="Mena M.D.C."/>
            <person name="Ferrer M."/>
            <person name="Messina E."/>
            <person name="Smedile F."/>
            <person name="La Spada G."/>
            <person name="La Cono V."/>
            <person name="Yakimov M.M."/>
        </authorList>
    </citation>
    <scope>NUCLEOTIDE SEQUENCE [LARGE SCALE GENOMIC DNA]</scope>
    <source>
        <strain evidence="3">AArc-Mg</strain>
    </source>
</reference>
<accession>A0A346PL28</accession>
<dbReference type="EMBL" id="CP027033">
    <property type="protein sequence ID" value="AXR80223.1"/>
    <property type="molecule type" value="Genomic_DNA"/>
</dbReference>
<name>A0A346PL28_9EURY</name>